<evidence type="ECO:0000313" key="3">
    <source>
        <dbReference type="EMBL" id="MFD0990508.1"/>
    </source>
</evidence>
<evidence type="ECO:0000313" key="4">
    <source>
        <dbReference type="Proteomes" id="UP001597061"/>
    </source>
</evidence>
<gene>
    <name evidence="3" type="ORF">ACFQ1R_10405</name>
</gene>
<dbReference type="PANTHER" id="PTHR47566">
    <property type="match status" value="1"/>
</dbReference>
<accession>A0ABW3JJ75</accession>
<dbReference type="InterPro" id="IPR052574">
    <property type="entry name" value="CDIRP"/>
</dbReference>
<dbReference type="Proteomes" id="UP001597061">
    <property type="component" value="Unassembled WGS sequence"/>
</dbReference>
<dbReference type="InterPro" id="IPR032675">
    <property type="entry name" value="LRR_dom_sf"/>
</dbReference>
<comment type="caution">
    <text evidence="3">The sequence shown here is derived from an EMBL/GenBank/DDBJ whole genome shotgun (WGS) entry which is preliminary data.</text>
</comment>
<keyword evidence="4" id="KW-1185">Reference proteome</keyword>
<dbReference type="SUPFAM" id="SSF52058">
    <property type="entry name" value="L domain-like"/>
    <property type="match status" value="1"/>
</dbReference>
<evidence type="ECO:0000256" key="2">
    <source>
        <dbReference type="ARBA" id="ARBA00022737"/>
    </source>
</evidence>
<protein>
    <submittedName>
        <fullName evidence="3">T9SS type B sorting domain-containing protein</fullName>
    </submittedName>
</protein>
<keyword evidence="1" id="KW-0433">Leucine-rich repeat</keyword>
<dbReference type="InterPro" id="IPR026341">
    <property type="entry name" value="T9SS_type_B"/>
</dbReference>
<keyword evidence="2" id="KW-0677">Repeat</keyword>
<organism evidence="3 4">
    <name type="scientific">Mariniflexile jejuense</name>
    <dbReference type="NCBI Taxonomy" id="1173582"/>
    <lineage>
        <taxon>Bacteria</taxon>
        <taxon>Pseudomonadati</taxon>
        <taxon>Bacteroidota</taxon>
        <taxon>Flavobacteriia</taxon>
        <taxon>Flavobacteriales</taxon>
        <taxon>Flavobacteriaceae</taxon>
        <taxon>Mariniflexile</taxon>
    </lineage>
</organism>
<dbReference type="NCBIfam" id="TIGR04131">
    <property type="entry name" value="Bac_Flav_CTERM"/>
    <property type="match status" value="1"/>
</dbReference>
<sequence length="456" mass="50759">MLFGFVIFAQNTAIPDPNFEQELINLGLDVAPINGFVPTANISGVTNLDVSSKNISNLTGIEAFTNLTILNCALNFLTTLDVSKNTKLNELYVHNNQINTLDVTKLTSLKIFWCYSNKLFNLNVTQNTGLISLVCWDNNLSNLNTSNNPNLNVLVCELNQIASLNVTNNKTLSRFQCGKNQLTSLNISSNTNLNYLSCEQNFLTNLDVTNNKSLQTVYCFGNRISELDFSQNSNLTTLDCSNNQLCKLNVKNGNNNNTNVNFGNNINLNCVVVDNSSNTPTTWMPTGFSNYVTSQSQCSNFVNVDALNNVVTNTAYTLPILTYGAYFSESGGLGTPLFAGDVITTSQTIYIYNTSVCATNESNFRVLIVSEDYYIPKYFTPNNDGKHDFWKVEDFNNTIKTIAIFNRYGKLLKYLPANSNGWNGTFNGKLLETDDYWYAITLKTGETIKGHFALKR</sequence>
<proteinExistence type="predicted"/>
<dbReference type="Gene3D" id="3.80.10.10">
    <property type="entry name" value="Ribonuclease Inhibitor"/>
    <property type="match status" value="1"/>
</dbReference>
<dbReference type="EMBL" id="JBHTJI010000001">
    <property type="protein sequence ID" value="MFD0990508.1"/>
    <property type="molecule type" value="Genomic_DNA"/>
</dbReference>
<dbReference type="Pfam" id="PF13585">
    <property type="entry name" value="CHU_C"/>
    <property type="match status" value="1"/>
</dbReference>
<dbReference type="PANTHER" id="PTHR47566:SF1">
    <property type="entry name" value="PROTEIN NUD1"/>
    <property type="match status" value="1"/>
</dbReference>
<reference evidence="4" key="1">
    <citation type="journal article" date="2019" name="Int. J. Syst. Evol. Microbiol.">
        <title>The Global Catalogue of Microorganisms (GCM) 10K type strain sequencing project: providing services to taxonomists for standard genome sequencing and annotation.</title>
        <authorList>
            <consortium name="The Broad Institute Genomics Platform"/>
            <consortium name="The Broad Institute Genome Sequencing Center for Infectious Disease"/>
            <person name="Wu L."/>
            <person name="Ma J."/>
        </authorList>
    </citation>
    <scope>NUCLEOTIDE SEQUENCE [LARGE SCALE GENOMIC DNA]</scope>
    <source>
        <strain evidence="4">CCUG 62414</strain>
    </source>
</reference>
<evidence type="ECO:0000256" key="1">
    <source>
        <dbReference type="ARBA" id="ARBA00022614"/>
    </source>
</evidence>
<name>A0ABW3JJ75_9FLAO</name>
<dbReference type="RefSeq" id="WP_379926103.1">
    <property type="nucleotide sequence ID" value="NZ_JBHTJI010000001.1"/>
</dbReference>